<evidence type="ECO:0000256" key="1">
    <source>
        <dbReference type="ARBA" id="ARBA00004167"/>
    </source>
</evidence>
<dbReference type="SUPFAM" id="SSF74653">
    <property type="entry name" value="TolA/TonB C-terminal domain"/>
    <property type="match status" value="1"/>
</dbReference>
<feature type="signal peptide" evidence="5">
    <location>
        <begin position="1"/>
        <end position="24"/>
    </location>
</feature>
<gene>
    <name evidence="7" type="ORF">GGR24_000389</name>
</gene>
<evidence type="ECO:0000256" key="5">
    <source>
        <dbReference type="SAM" id="SignalP"/>
    </source>
</evidence>
<dbReference type="InterPro" id="IPR006260">
    <property type="entry name" value="TonB/TolA_C"/>
</dbReference>
<dbReference type="NCBIfam" id="TIGR01352">
    <property type="entry name" value="tonB_Cterm"/>
    <property type="match status" value="1"/>
</dbReference>
<keyword evidence="5" id="KW-0732">Signal</keyword>
<dbReference type="Gene3D" id="3.30.1150.10">
    <property type="match status" value="1"/>
</dbReference>
<keyword evidence="4" id="KW-0472">Membrane</keyword>
<dbReference type="Proteomes" id="UP000528964">
    <property type="component" value="Unassembled WGS sequence"/>
</dbReference>
<feature type="domain" description="TonB C-terminal" evidence="6">
    <location>
        <begin position="36"/>
        <end position="126"/>
    </location>
</feature>
<evidence type="ECO:0000256" key="2">
    <source>
        <dbReference type="ARBA" id="ARBA00022692"/>
    </source>
</evidence>
<evidence type="ECO:0000256" key="4">
    <source>
        <dbReference type="ARBA" id="ARBA00023136"/>
    </source>
</evidence>
<name>A0A7W6CZ58_9HYPH</name>
<dbReference type="PROSITE" id="PS51257">
    <property type="entry name" value="PROKAR_LIPOPROTEIN"/>
    <property type="match status" value="1"/>
</dbReference>
<evidence type="ECO:0000256" key="3">
    <source>
        <dbReference type="ARBA" id="ARBA00022989"/>
    </source>
</evidence>
<comment type="caution">
    <text evidence="7">The sequence shown here is derived from an EMBL/GenBank/DDBJ whole genome shotgun (WGS) entry which is preliminary data.</text>
</comment>
<evidence type="ECO:0000259" key="6">
    <source>
        <dbReference type="PROSITE" id="PS52015"/>
    </source>
</evidence>
<dbReference type="InterPro" id="IPR037682">
    <property type="entry name" value="TonB_C"/>
</dbReference>
<dbReference type="GO" id="GO:0016020">
    <property type="term" value="C:membrane"/>
    <property type="evidence" value="ECO:0007669"/>
    <property type="project" value="UniProtKB-SubCell"/>
</dbReference>
<dbReference type="AlphaFoldDB" id="A0A7W6CZ58"/>
<dbReference type="GO" id="GO:0055085">
    <property type="term" value="P:transmembrane transport"/>
    <property type="evidence" value="ECO:0007669"/>
    <property type="project" value="InterPro"/>
</dbReference>
<proteinExistence type="predicted"/>
<protein>
    <submittedName>
        <fullName evidence="7">Protein TonB</fullName>
    </submittedName>
</protein>
<keyword evidence="2" id="KW-0812">Transmembrane</keyword>
<dbReference type="Pfam" id="PF13103">
    <property type="entry name" value="TonB_2"/>
    <property type="match status" value="1"/>
</dbReference>
<keyword evidence="3" id="KW-1133">Transmembrane helix</keyword>
<keyword evidence="8" id="KW-1185">Reference proteome</keyword>
<organism evidence="7 8">
    <name type="scientific">Hansschlegelia beijingensis</name>
    <dbReference type="NCBI Taxonomy" id="1133344"/>
    <lineage>
        <taxon>Bacteria</taxon>
        <taxon>Pseudomonadati</taxon>
        <taxon>Pseudomonadota</taxon>
        <taxon>Alphaproteobacteria</taxon>
        <taxon>Hyphomicrobiales</taxon>
        <taxon>Methylopilaceae</taxon>
        <taxon>Hansschlegelia</taxon>
    </lineage>
</organism>
<accession>A0A7W6CZ58</accession>
<feature type="chain" id="PRO_5030735824" evidence="5">
    <location>
        <begin position="25"/>
        <end position="126"/>
    </location>
</feature>
<sequence length="126" mass="13691">MRDSRTIRSFLAAALMMVAACEGAAAQSAPSQAMSRYATSIYSLILMHSRPPHARISVPYSGVVVVQFTVDRQGKLVRCRAIKGFGSTTVDDVAKRIVRRASQYFPAPPPGEMTGDVVTFAVPLRF</sequence>
<dbReference type="RefSeq" id="WP_183393606.1">
    <property type="nucleotide sequence ID" value="NZ_JACIDR010000001.1"/>
</dbReference>
<comment type="subcellular location">
    <subcellularLocation>
        <location evidence="1">Membrane</location>
        <topology evidence="1">Single-pass membrane protein</topology>
    </subcellularLocation>
</comment>
<dbReference type="PROSITE" id="PS52015">
    <property type="entry name" value="TONB_CTD"/>
    <property type="match status" value="1"/>
</dbReference>
<reference evidence="7 8" key="1">
    <citation type="submission" date="2020-08" db="EMBL/GenBank/DDBJ databases">
        <title>Genomic Encyclopedia of Type Strains, Phase IV (KMG-IV): sequencing the most valuable type-strain genomes for metagenomic binning, comparative biology and taxonomic classification.</title>
        <authorList>
            <person name="Goeker M."/>
        </authorList>
    </citation>
    <scope>NUCLEOTIDE SEQUENCE [LARGE SCALE GENOMIC DNA]</scope>
    <source>
        <strain evidence="7 8">DSM 25481</strain>
    </source>
</reference>
<evidence type="ECO:0000313" key="8">
    <source>
        <dbReference type="Proteomes" id="UP000528964"/>
    </source>
</evidence>
<dbReference type="EMBL" id="JACIDR010000001">
    <property type="protein sequence ID" value="MBB3971756.1"/>
    <property type="molecule type" value="Genomic_DNA"/>
</dbReference>
<evidence type="ECO:0000313" key="7">
    <source>
        <dbReference type="EMBL" id="MBB3971756.1"/>
    </source>
</evidence>